<dbReference type="EMBL" id="LK032860">
    <property type="protein sequence ID" value="CDY49804.1"/>
    <property type="molecule type" value="Genomic_DNA"/>
</dbReference>
<protein>
    <submittedName>
        <fullName evidence="3">BnaC06g04650D protein</fullName>
    </submittedName>
</protein>
<feature type="region of interest" description="Disordered" evidence="1">
    <location>
        <begin position="90"/>
        <end position="113"/>
    </location>
</feature>
<dbReference type="PaxDb" id="3708-A0A078IK49"/>
<keyword evidence="4" id="KW-1185">Reference proteome</keyword>
<gene>
    <name evidence="3" type="primary">BnaC06g04650D</name>
    <name evidence="3" type="ORF">GSBRNA2T00093834001</name>
</gene>
<reference evidence="3 4" key="1">
    <citation type="journal article" date="2014" name="Science">
        <title>Plant genetics. Early allopolyploid evolution in the post-Neolithic Brassica napus oilseed genome.</title>
        <authorList>
            <person name="Chalhoub B."/>
            <person name="Denoeud F."/>
            <person name="Liu S."/>
            <person name="Parkin I.A."/>
            <person name="Tang H."/>
            <person name="Wang X."/>
            <person name="Chiquet J."/>
            <person name="Belcram H."/>
            <person name="Tong C."/>
            <person name="Samans B."/>
            <person name="Correa M."/>
            <person name="Da Silva C."/>
            <person name="Just J."/>
            <person name="Falentin C."/>
            <person name="Koh C.S."/>
            <person name="Le Clainche I."/>
            <person name="Bernard M."/>
            <person name="Bento P."/>
            <person name="Noel B."/>
            <person name="Labadie K."/>
            <person name="Alberti A."/>
            <person name="Charles M."/>
            <person name="Arnaud D."/>
            <person name="Guo H."/>
            <person name="Daviaud C."/>
            <person name="Alamery S."/>
            <person name="Jabbari K."/>
            <person name="Zhao M."/>
            <person name="Edger P.P."/>
            <person name="Chelaifa H."/>
            <person name="Tack D."/>
            <person name="Lassalle G."/>
            <person name="Mestiri I."/>
            <person name="Schnel N."/>
            <person name="Le Paslier M.C."/>
            <person name="Fan G."/>
            <person name="Renault V."/>
            <person name="Bayer P.E."/>
            <person name="Golicz A.A."/>
            <person name="Manoli S."/>
            <person name="Lee T.H."/>
            <person name="Thi V.H."/>
            <person name="Chalabi S."/>
            <person name="Hu Q."/>
            <person name="Fan C."/>
            <person name="Tollenaere R."/>
            <person name="Lu Y."/>
            <person name="Battail C."/>
            <person name="Shen J."/>
            <person name="Sidebottom C.H."/>
            <person name="Wang X."/>
            <person name="Canaguier A."/>
            <person name="Chauveau A."/>
            <person name="Berard A."/>
            <person name="Deniot G."/>
            <person name="Guan M."/>
            <person name="Liu Z."/>
            <person name="Sun F."/>
            <person name="Lim Y.P."/>
            <person name="Lyons E."/>
            <person name="Town C.D."/>
            <person name="Bancroft I."/>
            <person name="Wang X."/>
            <person name="Meng J."/>
            <person name="Ma J."/>
            <person name="Pires J.C."/>
            <person name="King G.J."/>
            <person name="Brunel D."/>
            <person name="Delourme R."/>
            <person name="Renard M."/>
            <person name="Aury J.M."/>
            <person name="Adams K.L."/>
            <person name="Batley J."/>
            <person name="Snowdon R.J."/>
            <person name="Tost J."/>
            <person name="Edwards D."/>
            <person name="Zhou Y."/>
            <person name="Hua W."/>
            <person name="Sharpe A.G."/>
            <person name="Paterson A.H."/>
            <person name="Guan C."/>
            <person name="Wincker P."/>
        </authorList>
    </citation>
    <scope>NUCLEOTIDE SEQUENCE [LARGE SCALE GENOMIC DNA]</scope>
    <source>
        <strain evidence="4">cv. Darmor-bzh</strain>
    </source>
</reference>
<dbReference type="InterPro" id="IPR055314">
    <property type="entry name" value="At2g29880-like"/>
</dbReference>
<feature type="compositionally biased region" description="Basic and acidic residues" evidence="1">
    <location>
        <begin position="96"/>
        <end position="113"/>
    </location>
</feature>
<evidence type="ECO:0000259" key="2">
    <source>
        <dbReference type="Pfam" id="PF12776"/>
    </source>
</evidence>
<organism evidence="3 4">
    <name type="scientific">Brassica napus</name>
    <name type="common">Rape</name>
    <dbReference type="NCBI Taxonomy" id="3708"/>
    <lineage>
        <taxon>Eukaryota</taxon>
        <taxon>Viridiplantae</taxon>
        <taxon>Streptophyta</taxon>
        <taxon>Embryophyta</taxon>
        <taxon>Tracheophyta</taxon>
        <taxon>Spermatophyta</taxon>
        <taxon>Magnoliopsida</taxon>
        <taxon>eudicotyledons</taxon>
        <taxon>Gunneridae</taxon>
        <taxon>Pentapetalae</taxon>
        <taxon>rosids</taxon>
        <taxon>malvids</taxon>
        <taxon>Brassicales</taxon>
        <taxon>Brassicaceae</taxon>
        <taxon>Brassiceae</taxon>
        <taxon>Brassica</taxon>
    </lineage>
</organism>
<dbReference type="PANTHER" id="PTHR47864">
    <property type="entry name" value="TRANSMEMBRANE PROTEIN"/>
    <property type="match status" value="1"/>
</dbReference>
<evidence type="ECO:0000256" key="1">
    <source>
        <dbReference type="SAM" id="MobiDB-lite"/>
    </source>
</evidence>
<accession>A0A078IK49</accession>
<sequence length="159" mass="18440">MHGSAKTFQHYSNRMKILKTKYLGAAELLRFSSGFGWDATTKRFTAPDEVWTEYIKAHPNYKKFRDETFEEFDDLKIIFERNLATGRSAIGLGDTTDARTTETAEAEKEQPNHGEEFSFNVQENYESQSSFFGSPSNDTIKLNPNQRSINPNRMYIIWF</sequence>
<dbReference type="Pfam" id="PF12776">
    <property type="entry name" value="Myb_DNA-bind_3"/>
    <property type="match status" value="1"/>
</dbReference>
<evidence type="ECO:0000313" key="3">
    <source>
        <dbReference type="EMBL" id="CDY49804.1"/>
    </source>
</evidence>
<dbReference type="InterPro" id="IPR024752">
    <property type="entry name" value="Myb/SANT-like_dom"/>
</dbReference>
<feature type="domain" description="Myb/SANT-like" evidence="2">
    <location>
        <begin position="3"/>
        <end position="54"/>
    </location>
</feature>
<dbReference type="AlphaFoldDB" id="A0A078IK49"/>
<proteinExistence type="predicted"/>
<feature type="non-terminal residue" evidence="3">
    <location>
        <position position="159"/>
    </location>
</feature>
<dbReference type="PANTHER" id="PTHR47864:SF11">
    <property type="entry name" value="MYB_SANT-LIKE DOMAIN-CONTAINING PROTEIN"/>
    <property type="match status" value="1"/>
</dbReference>
<name>A0A078IK49_BRANA</name>
<dbReference type="Gramene" id="CDY49804">
    <property type="protein sequence ID" value="CDY49804"/>
    <property type="gene ID" value="GSBRNA2T00093834001"/>
</dbReference>
<evidence type="ECO:0000313" key="4">
    <source>
        <dbReference type="Proteomes" id="UP000028999"/>
    </source>
</evidence>
<dbReference type="Proteomes" id="UP000028999">
    <property type="component" value="Unassembled WGS sequence"/>
</dbReference>